<evidence type="ECO:0000313" key="2">
    <source>
        <dbReference type="EMBL" id="KAK9143037.1"/>
    </source>
</evidence>
<dbReference type="Proteomes" id="UP001420932">
    <property type="component" value="Unassembled WGS sequence"/>
</dbReference>
<name>A0AAP0JZJ2_9MAGN</name>
<evidence type="ECO:0000313" key="3">
    <source>
        <dbReference type="Proteomes" id="UP001420932"/>
    </source>
</evidence>
<organism evidence="2 3">
    <name type="scientific">Stephania yunnanensis</name>
    <dbReference type="NCBI Taxonomy" id="152371"/>
    <lineage>
        <taxon>Eukaryota</taxon>
        <taxon>Viridiplantae</taxon>
        <taxon>Streptophyta</taxon>
        <taxon>Embryophyta</taxon>
        <taxon>Tracheophyta</taxon>
        <taxon>Spermatophyta</taxon>
        <taxon>Magnoliopsida</taxon>
        <taxon>Ranunculales</taxon>
        <taxon>Menispermaceae</taxon>
        <taxon>Menispermoideae</taxon>
        <taxon>Cissampelideae</taxon>
        <taxon>Stephania</taxon>
    </lineage>
</organism>
<feature type="region of interest" description="Disordered" evidence="1">
    <location>
        <begin position="64"/>
        <end position="110"/>
    </location>
</feature>
<proteinExistence type="predicted"/>
<dbReference type="AlphaFoldDB" id="A0AAP0JZJ2"/>
<accession>A0AAP0JZJ2</accession>
<sequence>MISHATHALTPSLLSPSAASLPALPTSAYYLPPRASMLSLTSFAPKSAYSSEFFDQINVQLARLEPSPSSTKSKKDKDNDPVVANLDQISQHESSDSDKELSSSPKYATSDSFASINDIHKVFHQNDKSPYR</sequence>
<reference evidence="2 3" key="1">
    <citation type="submission" date="2024-01" db="EMBL/GenBank/DDBJ databases">
        <title>Genome assemblies of Stephania.</title>
        <authorList>
            <person name="Yang L."/>
        </authorList>
    </citation>
    <scope>NUCLEOTIDE SEQUENCE [LARGE SCALE GENOMIC DNA]</scope>
    <source>
        <strain evidence="2">YNDBR</strain>
        <tissue evidence="2">Leaf</tissue>
    </source>
</reference>
<protein>
    <submittedName>
        <fullName evidence="2">Uncharacterized protein</fullName>
    </submittedName>
</protein>
<comment type="caution">
    <text evidence="2">The sequence shown here is derived from an EMBL/GenBank/DDBJ whole genome shotgun (WGS) entry which is preliminary data.</text>
</comment>
<dbReference type="EMBL" id="JBBNAF010000005">
    <property type="protein sequence ID" value="KAK9143037.1"/>
    <property type="molecule type" value="Genomic_DNA"/>
</dbReference>
<keyword evidence="3" id="KW-1185">Reference proteome</keyword>
<gene>
    <name evidence="2" type="ORF">Syun_012437</name>
</gene>
<evidence type="ECO:0000256" key="1">
    <source>
        <dbReference type="SAM" id="MobiDB-lite"/>
    </source>
</evidence>